<reference evidence="4 5" key="1">
    <citation type="submission" date="2019-11" db="EMBL/GenBank/DDBJ databases">
        <authorList>
            <person name="Li J."/>
        </authorList>
    </citation>
    <scope>NUCLEOTIDE SEQUENCE [LARGE SCALE GENOMIC DNA]</scope>
    <source>
        <strain evidence="4 5">J4</strain>
    </source>
</reference>
<dbReference type="AlphaFoldDB" id="A0A6G1X4F5"/>
<feature type="domain" description="3H" evidence="2">
    <location>
        <begin position="80"/>
        <end position="176"/>
    </location>
</feature>
<dbReference type="InterPro" id="IPR004173">
    <property type="entry name" value="3H_domain"/>
</dbReference>
<feature type="binding site" evidence="1">
    <location>
        <position position="153"/>
    </location>
    <ligand>
        <name>Ni(2+)</name>
        <dbReference type="ChEBI" id="CHEBI:49786"/>
    </ligand>
</feature>
<dbReference type="Proteomes" id="UP000480185">
    <property type="component" value="Unassembled WGS sequence"/>
</dbReference>
<keyword evidence="1" id="KW-0479">Metal-binding</keyword>
<dbReference type="SUPFAM" id="SSF46785">
    <property type="entry name" value="Winged helix' DNA-binding domain"/>
    <property type="match status" value="1"/>
</dbReference>
<dbReference type="InterPro" id="IPR036390">
    <property type="entry name" value="WH_DNA-bd_sf"/>
</dbReference>
<accession>A0A6G1X4F5</accession>
<feature type="binding site" evidence="1">
    <location>
        <position position="92"/>
    </location>
    <ligand>
        <name>Ni(2+)</name>
        <dbReference type="ChEBI" id="CHEBI:49786"/>
    </ligand>
</feature>
<dbReference type="Gene3D" id="1.10.10.10">
    <property type="entry name" value="Winged helix-like DNA-binding domain superfamily/Winged helix DNA-binding domain"/>
    <property type="match status" value="1"/>
</dbReference>
<evidence type="ECO:0000256" key="1">
    <source>
        <dbReference type="PIRSR" id="PIRSR037847-1"/>
    </source>
</evidence>
<comment type="caution">
    <text evidence="4">The sequence shown here is derived from an EMBL/GenBank/DDBJ whole genome shotgun (WGS) entry which is preliminary data.</text>
</comment>
<dbReference type="GO" id="GO:0046872">
    <property type="term" value="F:metal ion binding"/>
    <property type="evidence" value="ECO:0007669"/>
    <property type="project" value="UniProtKB-KW"/>
</dbReference>
<dbReference type="SUPFAM" id="SSF75500">
    <property type="entry name" value="Putative transcriptional regulator TM1602, C-terminal domain"/>
    <property type="match status" value="1"/>
</dbReference>
<dbReference type="PIRSF" id="PIRSF037847">
    <property type="entry name" value="NiaR"/>
    <property type="match status" value="1"/>
</dbReference>
<name>A0A6G1X4F5_9BACI</name>
<proteinExistence type="predicted"/>
<dbReference type="InterPro" id="IPR036388">
    <property type="entry name" value="WH-like_DNA-bd_sf"/>
</dbReference>
<dbReference type="InterPro" id="IPR013196">
    <property type="entry name" value="HTH_11"/>
</dbReference>
<keyword evidence="1" id="KW-0533">Nickel</keyword>
<evidence type="ECO:0000313" key="5">
    <source>
        <dbReference type="Proteomes" id="UP000480185"/>
    </source>
</evidence>
<dbReference type="Gene3D" id="3.30.1340.20">
    <property type="entry name" value="3H domain"/>
    <property type="match status" value="1"/>
</dbReference>
<sequence>MSEETKMSSAERQQLIIDTLKASTQPITGTEFAKKTNVSRQVIVQDVSILKAKNEPIIATSQGYLYLNQDSDNQLKQKVIVCKHTPEQTRKELNIIVDYGVSVRDVIVEHAVYGDLTASLHVSNRKEVDQFIKRIQNTNARYLLTLAEGLHLHTLEADSLEKIDAACRDLEKAGILVPE</sequence>
<protein>
    <submittedName>
        <fullName evidence="4">HTH domain-containing protein</fullName>
    </submittedName>
</protein>
<dbReference type="Pfam" id="PF02829">
    <property type="entry name" value="3H"/>
    <property type="match status" value="1"/>
</dbReference>
<dbReference type="InterPro" id="IPR026043">
    <property type="entry name" value="NadR"/>
</dbReference>
<feature type="binding site" evidence="1">
    <location>
        <position position="84"/>
    </location>
    <ligand>
        <name>Ni(2+)</name>
        <dbReference type="ChEBI" id="CHEBI:49786"/>
    </ligand>
</feature>
<dbReference type="InterPro" id="IPR035922">
    <property type="entry name" value="3H_dom_sf"/>
</dbReference>
<organism evidence="4 5">
    <name type="scientific">Salinibacillus xinjiangensis</name>
    <dbReference type="NCBI Taxonomy" id="1229268"/>
    <lineage>
        <taxon>Bacteria</taxon>
        <taxon>Bacillati</taxon>
        <taxon>Bacillota</taxon>
        <taxon>Bacilli</taxon>
        <taxon>Bacillales</taxon>
        <taxon>Bacillaceae</taxon>
        <taxon>Salinibacillus</taxon>
    </lineage>
</organism>
<feature type="binding site" evidence="1">
    <location>
        <position position="151"/>
    </location>
    <ligand>
        <name>Ni(2+)</name>
        <dbReference type="ChEBI" id="CHEBI:49786"/>
    </ligand>
</feature>
<dbReference type="PANTHER" id="PTHR40068">
    <property type="entry name" value="TRANSCRIPTION REPRESSOR NIAR-RELATED"/>
    <property type="match status" value="1"/>
</dbReference>
<keyword evidence="5" id="KW-1185">Reference proteome</keyword>
<dbReference type="Pfam" id="PF08279">
    <property type="entry name" value="HTH_11"/>
    <property type="match status" value="1"/>
</dbReference>
<evidence type="ECO:0000259" key="3">
    <source>
        <dbReference type="Pfam" id="PF08279"/>
    </source>
</evidence>
<evidence type="ECO:0000259" key="2">
    <source>
        <dbReference type="Pfam" id="PF02829"/>
    </source>
</evidence>
<evidence type="ECO:0000313" key="4">
    <source>
        <dbReference type="EMBL" id="MRG85760.1"/>
    </source>
</evidence>
<feature type="domain" description="Helix-turn-helix type 11" evidence="3">
    <location>
        <begin position="12"/>
        <end position="64"/>
    </location>
</feature>
<dbReference type="EMBL" id="WJNH01000002">
    <property type="protein sequence ID" value="MRG85760.1"/>
    <property type="molecule type" value="Genomic_DNA"/>
</dbReference>
<gene>
    <name evidence="4" type="ORF">GH754_05350</name>
</gene>
<dbReference type="PANTHER" id="PTHR40068:SF1">
    <property type="entry name" value="TRANSCRIPTION REPRESSOR NIAR-RELATED"/>
    <property type="match status" value="1"/>
</dbReference>